<dbReference type="InterPro" id="IPR001633">
    <property type="entry name" value="EAL_dom"/>
</dbReference>
<dbReference type="InterPro" id="IPR043128">
    <property type="entry name" value="Rev_trsase/Diguanyl_cyclase"/>
</dbReference>
<evidence type="ECO:0000259" key="4">
    <source>
        <dbReference type="PROSITE" id="PS50112"/>
    </source>
</evidence>
<reference evidence="9" key="1">
    <citation type="journal article" date="2019" name="J. Bacteriol.">
        <title>A Mutagenic Screen Identifies a TonB-Dependent Receptor Required for the Lanthanide Metal Switch in the Type I Methanotroph 'Methylotuvimicrobium buryatense' 5GB1C.</title>
        <authorList>
            <person name="Groom J.D."/>
            <person name="Ford S.M."/>
            <person name="Pesesky M.W."/>
            <person name="Lidstrom M.E."/>
        </authorList>
    </citation>
    <scope>NUCLEOTIDE SEQUENCE [LARGE SCALE GENOMIC DNA]</scope>
    <source>
        <strain evidence="9">5GB1C</strain>
    </source>
</reference>
<comment type="cofactor">
    <cofactor evidence="1">
        <name>Mg(2+)</name>
        <dbReference type="ChEBI" id="CHEBI:18420"/>
    </cofactor>
</comment>
<sequence length="719" mass="80795">MNRKKPVNLLLVEDDLADQMSFKRFVKQEQLPYDYTIAGSVAEAVDLLKKQTFEIVLADHALGDGTAFDIVDYIPMATPIIFVTGSGNEAVAVKALKLGAADYLTKDLNGEYLHLIPITIDNVLKAKAVEAELESYRRHLEKLVEERTAELRLEIDYRKRAEERLMQEKERAQVTLKSIGDAVIVTGDTGLIEFINPAAEKLTEWRHAEALGRPIDEVFHIIDEKTRKPLPNPVAQCLSEGESKILVTGTVLIDRLGREYAIQDSAAPIRGEGNEIQGVVLVFSDVSHARRLSRELAYQASHDPLTGLVNRREFETRLNRVLQTRKVCEDQFAFCYLDLDQFKVINDTCGHTAGDELLKQVTSLLQRKVRKRDTLARLGGDEFGVLMEHCGIEQAERLADELREIIADYRFNWNNQSFHIGVSIGLMAITEEFNCLNDLLMVADASCYAAKDAGRNRVFVYQKNDEEIRRLSGQMQWVAKLNDALDHKRFQLYRQPICTTGTQNGEHYEILVRILSADREVILPGAFIPAAERYGLMSRIDEYIIENTLLWFAEHSGALADLSMCSINLSGQTLGSDSAQLCIQAALKKFKLPADRFCFEVTETAAIANLNQATRFMGALKTLGCRFALDDFGSGLSSFAYLKNLPVDFLKIDGMFVKDICCDPVDLAMVKSINEIGHLLGKQTIAEFVETEEIYLHLLELGVDYAQGFWLGRPEPLGE</sequence>
<dbReference type="SUPFAM" id="SSF52172">
    <property type="entry name" value="CheY-like"/>
    <property type="match status" value="1"/>
</dbReference>
<feature type="domain" description="EAL" evidence="6">
    <location>
        <begin position="474"/>
        <end position="719"/>
    </location>
</feature>
<organism evidence="8 9">
    <name type="scientific">Methylotuvimicrobium buryatense</name>
    <name type="common">Methylomicrobium buryatense</name>
    <dbReference type="NCBI Taxonomy" id="95641"/>
    <lineage>
        <taxon>Bacteria</taxon>
        <taxon>Pseudomonadati</taxon>
        <taxon>Pseudomonadota</taxon>
        <taxon>Gammaproteobacteria</taxon>
        <taxon>Methylococcales</taxon>
        <taxon>Methylococcaceae</taxon>
        <taxon>Methylotuvimicrobium</taxon>
    </lineage>
</organism>
<dbReference type="PROSITE" id="PS50110">
    <property type="entry name" value="RESPONSE_REGULATORY"/>
    <property type="match status" value="1"/>
</dbReference>
<dbReference type="InterPro" id="IPR035965">
    <property type="entry name" value="PAS-like_dom_sf"/>
</dbReference>
<evidence type="ECO:0000313" key="9">
    <source>
        <dbReference type="Proteomes" id="UP000305881"/>
    </source>
</evidence>
<dbReference type="NCBIfam" id="TIGR00229">
    <property type="entry name" value="sensory_box"/>
    <property type="match status" value="1"/>
</dbReference>
<dbReference type="Proteomes" id="UP000305881">
    <property type="component" value="Chromosome"/>
</dbReference>
<accession>A0A4P9UK63</accession>
<dbReference type="FunFam" id="3.30.70.270:FF:000001">
    <property type="entry name" value="Diguanylate cyclase domain protein"/>
    <property type="match status" value="1"/>
</dbReference>
<dbReference type="Gene3D" id="3.30.70.270">
    <property type="match status" value="1"/>
</dbReference>
<dbReference type="GO" id="GO:0000160">
    <property type="term" value="P:phosphorelay signal transduction system"/>
    <property type="evidence" value="ECO:0007669"/>
    <property type="project" value="InterPro"/>
</dbReference>
<dbReference type="AlphaFoldDB" id="A0A4P9UK63"/>
<keyword evidence="2" id="KW-0597">Phosphoprotein</keyword>
<dbReference type="PROSITE" id="PS50883">
    <property type="entry name" value="EAL"/>
    <property type="match status" value="1"/>
</dbReference>
<dbReference type="Gene3D" id="3.40.50.2300">
    <property type="match status" value="1"/>
</dbReference>
<dbReference type="SMART" id="SM00091">
    <property type="entry name" value="PAS"/>
    <property type="match status" value="1"/>
</dbReference>
<dbReference type="Pfam" id="PF00990">
    <property type="entry name" value="GGDEF"/>
    <property type="match status" value="1"/>
</dbReference>
<dbReference type="Pfam" id="PF00563">
    <property type="entry name" value="EAL"/>
    <property type="match status" value="1"/>
</dbReference>
<gene>
    <name evidence="8" type="ORF">EQU24_00310</name>
</gene>
<dbReference type="CDD" id="cd00156">
    <property type="entry name" value="REC"/>
    <property type="match status" value="1"/>
</dbReference>
<feature type="domain" description="Response regulatory" evidence="3">
    <location>
        <begin position="8"/>
        <end position="121"/>
    </location>
</feature>
<proteinExistence type="predicted"/>
<feature type="domain" description="PAS" evidence="4">
    <location>
        <begin position="168"/>
        <end position="241"/>
    </location>
</feature>
<dbReference type="PROSITE" id="PS50887">
    <property type="entry name" value="GGDEF"/>
    <property type="match status" value="1"/>
</dbReference>
<dbReference type="InterPro" id="IPR013767">
    <property type="entry name" value="PAS_fold"/>
</dbReference>
<dbReference type="InterPro" id="IPR000700">
    <property type="entry name" value="PAS-assoc_C"/>
</dbReference>
<dbReference type="SUPFAM" id="SSF55785">
    <property type="entry name" value="PYP-like sensor domain (PAS domain)"/>
    <property type="match status" value="1"/>
</dbReference>
<dbReference type="CDD" id="cd01949">
    <property type="entry name" value="GGDEF"/>
    <property type="match status" value="1"/>
</dbReference>
<name>A0A4P9UK63_METBY</name>
<dbReference type="STRING" id="675511.GCA_000341735_02941"/>
<feature type="domain" description="PAC" evidence="5">
    <location>
        <begin position="239"/>
        <end position="298"/>
    </location>
</feature>
<dbReference type="EMBL" id="CP035467">
    <property type="protein sequence ID" value="QCW80870.1"/>
    <property type="molecule type" value="Genomic_DNA"/>
</dbReference>
<dbReference type="InterPro" id="IPR000014">
    <property type="entry name" value="PAS"/>
</dbReference>
<dbReference type="CDD" id="cd00130">
    <property type="entry name" value="PAS"/>
    <property type="match status" value="1"/>
</dbReference>
<dbReference type="InterPro" id="IPR000160">
    <property type="entry name" value="GGDEF_dom"/>
</dbReference>
<dbReference type="Gene3D" id="3.20.20.450">
    <property type="entry name" value="EAL domain"/>
    <property type="match status" value="1"/>
</dbReference>
<keyword evidence="9" id="KW-1185">Reference proteome</keyword>
<dbReference type="CDD" id="cd01948">
    <property type="entry name" value="EAL"/>
    <property type="match status" value="1"/>
</dbReference>
<dbReference type="KEGG" id="mbur:EQU24_00310"/>
<evidence type="ECO:0000259" key="5">
    <source>
        <dbReference type="PROSITE" id="PS50113"/>
    </source>
</evidence>
<protein>
    <submittedName>
        <fullName evidence="8">GGDEF domain-containing response regulator</fullName>
    </submittedName>
</protein>
<evidence type="ECO:0000259" key="7">
    <source>
        <dbReference type="PROSITE" id="PS50887"/>
    </source>
</evidence>
<dbReference type="InterPro" id="IPR029787">
    <property type="entry name" value="Nucleotide_cyclase"/>
</dbReference>
<dbReference type="NCBIfam" id="TIGR00254">
    <property type="entry name" value="GGDEF"/>
    <property type="match status" value="1"/>
</dbReference>
<evidence type="ECO:0000259" key="3">
    <source>
        <dbReference type="PROSITE" id="PS50110"/>
    </source>
</evidence>
<dbReference type="PANTHER" id="PTHR44757:SF4">
    <property type="entry name" value="DIGUANYLATE CYCLASE DGCE-RELATED"/>
    <property type="match status" value="1"/>
</dbReference>
<dbReference type="PROSITE" id="PS50113">
    <property type="entry name" value="PAC"/>
    <property type="match status" value="1"/>
</dbReference>
<dbReference type="SUPFAM" id="SSF55073">
    <property type="entry name" value="Nucleotide cyclase"/>
    <property type="match status" value="1"/>
</dbReference>
<evidence type="ECO:0000259" key="6">
    <source>
        <dbReference type="PROSITE" id="PS50883"/>
    </source>
</evidence>
<evidence type="ECO:0000256" key="2">
    <source>
        <dbReference type="PROSITE-ProRule" id="PRU00169"/>
    </source>
</evidence>
<dbReference type="InterPro" id="IPR035919">
    <property type="entry name" value="EAL_sf"/>
</dbReference>
<evidence type="ECO:0000256" key="1">
    <source>
        <dbReference type="ARBA" id="ARBA00001946"/>
    </source>
</evidence>
<dbReference type="Pfam" id="PF00072">
    <property type="entry name" value="Response_reg"/>
    <property type="match status" value="1"/>
</dbReference>
<dbReference type="SMART" id="SM00448">
    <property type="entry name" value="REC"/>
    <property type="match status" value="1"/>
</dbReference>
<dbReference type="InterPro" id="IPR011006">
    <property type="entry name" value="CheY-like_superfamily"/>
</dbReference>
<dbReference type="PANTHER" id="PTHR44757">
    <property type="entry name" value="DIGUANYLATE CYCLASE DGCP"/>
    <property type="match status" value="1"/>
</dbReference>
<dbReference type="GO" id="GO:0006355">
    <property type="term" value="P:regulation of DNA-templated transcription"/>
    <property type="evidence" value="ECO:0007669"/>
    <property type="project" value="InterPro"/>
</dbReference>
<feature type="domain" description="GGDEF" evidence="7">
    <location>
        <begin position="330"/>
        <end position="463"/>
    </location>
</feature>
<dbReference type="SUPFAM" id="SSF141868">
    <property type="entry name" value="EAL domain-like"/>
    <property type="match status" value="1"/>
</dbReference>
<dbReference type="SMART" id="SM00052">
    <property type="entry name" value="EAL"/>
    <property type="match status" value="1"/>
</dbReference>
<dbReference type="GO" id="GO:0003824">
    <property type="term" value="F:catalytic activity"/>
    <property type="evidence" value="ECO:0007669"/>
    <property type="project" value="UniProtKB-ARBA"/>
</dbReference>
<dbReference type="OrthoDB" id="9787514at2"/>
<feature type="modified residue" description="4-aspartylphosphate" evidence="2">
    <location>
        <position position="59"/>
    </location>
</feature>
<dbReference type="Pfam" id="PF00989">
    <property type="entry name" value="PAS"/>
    <property type="match status" value="1"/>
</dbReference>
<dbReference type="InterPro" id="IPR001789">
    <property type="entry name" value="Sig_transdc_resp-reg_receiver"/>
</dbReference>
<dbReference type="InterPro" id="IPR052155">
    <property type="entry name" value="Biofilm_reg_signaling"/>
</dbReference>
<dbReference type="Gene3D" id="3.30.450.20">
    <property type="entry name" value="PAS domain"/>
    <property type="match status" value="1"/>
</dbReference>
<evidence type="ECO:0000313" key="8">
    <source>
        <dbReference type="EMBL" id="QCW80870.1"/>
    </source>
</evidence>
<dbReference type="RefSeq" id="WP_017841419.1">
    <property type="nucleotide sequence ID" value="NZ_CP035467.1"/>
</dbReference>
<dbReference type="PROSITE" id="PS50112">
    <property type="entry name" value="PAS"/>
    <property type="match status" value="1"/>
</dbReference>
<dbReference type="SMART" id="SM00267">
    <property type="entry name" value="GGDEF"/>
    <property type="match status" value="1"/>
</dbReference>